<dbReference type="OrthoDB" id="5340910at2759"/>
<gene>
    <name evidence="2" type="ORF">PNOK_0802100</name>
</gene>
<feature type="transmembrane region" description="Helical" evidence="1">
    <location>
        <begin position="28"/>
        <end position="52"/>
    </location>
</feature>
<keyword evidence="3" id="KW-1185">Reference proteome</keyword>
<dbReference type="EMBL" id="NBII01000008">
    <property type="protein sequence ID" value="PAV16401.1"/>
    <property type="molecule type" value="Genomic_DNA"/>
</dbReference>
<evidence type="ECO:0008006" key="4">
    <source>
        <dbReference type="Google" id="ProtNLM"/>
    </source>
</evidence>
<keyword evidence="1" id="KW-0472">Membrane</keyword>
<sequence>MAPLHSFFKRASEENSDSSRVKIGSLNIPIYALIGVCFAVAVLLVLVIWLTVSRLRKRSKRDREDKREAEFLTVKGVIKDSSLGMMHNEFSRNKITASIIMPNKTIIRPDATREQIYSFYEEQGNIPRPFAPFSFALNAGHSSSPPPSTEVKDNRMSTQSFSASAARFPSLSPTRVDSQYSTRDSIADSFFGHGRSASALSAGTRLSVFSTGSAANTESLSTTIGVQQRTVRQIFTPILPDELLLNIGEQVSILRSFDDGWCVVARPKLHEIQGEAELGAVPAWCFVKPLKGLRSERPIRSSSLGVTVQVDNEEKPRNDVISWSNF</sequence>
<keyword evidence="1" id="KW-1133">Transmembrane helix</keyword>
<accession>A0A286U9Z0</accession>
<dbReference type="InParanoid" id="A0A286U9Z0"/>
<evidence type="ECO:0000256" key="1">
    <source>
        <dbReference type="SAM" id="Phobius"/>
    </source>
</evidence>
<keyword evidence="1" id="KW-0812">Transmembrane</keyword>
<reference evidence="2 3" key="1">
    <citation type="journal article" date="2017" name="Mol. Ecol.">
        <title>Comparative and population genomic landscape of Phellinus noxius: A hypervariable fungus causing root rot in trees.</title>
        <authorList>
            <person name="Chung C.L."/>
            <person name="Lee T.J."/>
            <person name="Akiba M."/>
            <person name="Lee H.H."/>
            <person name="Kuo T.H."/>
            <person name="Liu D."/>
            <person name="Ke H.M."/>
            <person name="Yokoi T."/>
            <person name="Roa M.B."/>
            <person name="Lu M.J."/>
            <person name="Chang Y.Y."/>
            <person name="Ann P.J."/>
            <person name="Tsai J.N."/>
            <person name="Chen C.Y."/>
            <person name="Tzean S.S."/>
            <person name="Ota Y."/>
            <person name="Hattori T."/>
            <person name="Sahashi N."/>
            <person name="Liou R.F."/>
            <person name="Kikuchi T."/>
            <person name="Tsai I.J."/>
        </authorList>
    </citation>
    <scope>NUCLEOTIDE SEQUENCE [LARGE SCALE GENOMIC DNA]</scope>
    <source>
        <strain evidence="2 3">FFPRI411160</strain>
    </source>
</reference>
<dbReference type="AlphaFoldDB" id="A0A286U9Z0"/>
<comment type="caution">
    <text evidence="2">The sequence shown here is derived from an EMBL/GenBank/DDBJ whole genome shotgun (WGS) entry which is preliminary data.</text>
</comment>
<evidence type="ECO:0000313" key="2">
    <source>
        <dbReference type="EMBL" id="PAV16401.1"/>
    </source>
</evidence>
<protein>
    <recommendedName>
        <fullName evidence="4">SH3 domain-containing protein</fullName>
    </recommendedName>
</protein>
<dbReference type="InterPro" id="IPR036028">
    <property type="entry name" value="SH3-like_dom_sf"/>
</dbReference>
<proteinExistence type="predicted"/>
<dbReference type="STRING" id="2282107.A0A286U9Z0"/>
<organism evidence="2 3">
    <name type="scientific">Pyrrhoderma noxium</name>
    <dbReference type="NCBI Taxonomy" id="2282107"/>
    <lineage>
        <taxon>Eukaryota</taxon>
        <taxon>Fungi</taxon>
        <taxon>Dikarya</taxon>
        <taxon>Basidiomycota</taxon>
        <taxon>Agaricomycotina</taxon>
        <taxon>Agaricomycetes</taxon>
        <taxon>Hymenochaetales</taxon>
        <taxon>Hymenochaetaceae</taxon>
        <taxon>Pyrrhoderma</taxon>
    </lineage>
</organism>
<name>A0A286U9Z0_9AGAM</name>
<dbReference type="Proteomes" id="UP000217199">
    <property type="component" value="Unassembled WGS sequence"/>
</dbReference>
<evidence type="ECO:0000313" key="3">
    <source>
        <dbReference type="Proteomes" id="UP000217199"/>
    </source>
</evidence>
<dbReference type="SUPFAM" id="SSF50044">
    <property type="entry name" value="SH3-domain"/>
    <property type="match status" value="1"/>
</dbReference>